<keyword evidence="2" id="KW-1185">Reference proteome</keyword>
<name>A0AAD5KDR1_9FUNG</name>
<sequence>MRLYASSSKLICYGEMNRIISYTDYVFFSLDLSQGWSSVTEMENGWERLDHDIGPNSFSEMVAIPNENLIFMDGGGGGLDNGVKTVRYKSAIINVGSPNDGWSEISPE</sequence>
<comment type="caution">
    <text evidence="1">The sequence shown here is derived from an EMBL/GenBank/DDBJ whole genome shotgun (WGS) entry which is preliminary data.</text>
</comment>
<organism evidence="1 2">
    <name type="scientific">Phascolomyces articulosus</name>
    <dbReference type="NCBI Taxonomy" id="60185"/>
    <lineage>
        <taxon>Eukaryota</taxon>
        <taxon>Fungi</taxon>
        <taxon>Fungi incertae sedis</taxon>
        <taxon>Mucoromycota</taxon>
        <taxon>Mucoromycotina</taxon>
        <taxon>Mucoromycetes</taxon>
        <taxon>Mucorales</taxon>
        <taxon>Lichtheimiaceae</taxon>
        <taxon>Phascolomyces</taxon>
    </lineage>
</organism>
<dbReference type="AlphaFoldDB" id="A0AAD5KDR1"/>
<dbReference type="Proteomes" id="UP001209540">
    <property type="component" value="Unassembled WGS sequence"/>
</dbReference>
<reference evidence="1" key="2">
    <citation type="submission" date="2023-02" db="EMBL/GenBank/DDBJ databases">
        <authorList>
            <consortium name="DOE Joint Genome Institute"/>
            <person name="Mondo S.J."/>
            <person name="Chang Y."/>
            <person name="Wang Y."/>
            <person name="Ahrendt S."/>
            <person name="Andreopoulos W."/>
            <person name="Barry K."/>
            <person name="Beard J."/>
            <person name="Benny G.L."/>
            <person name="Blankenship S."/>
            <person name="Bonito G."/>
            <person name="Cuomo C."/>
            <person name="Desiro A."/>
            <person name="Gervers K.A."/>
            <person name="Hundley H."/>
            <person name="Kuo A."/>
            <person name="LaButti K."/>
            <person name="Lang B.F."/>
            <person name="Lipzen A."/>
            <person name="O'Donnell K."/>
            <person name="Pangilinan J."/>
            <person name="Reynolds N."/>
            <person name="Sandor L."/>
            <person name="Smith M.W."/>
            <person name="Tsang A."/>
            <person name="Grigoriev I.V."/>
            <person name="Stajich J.E."/>
            <person name="Spatafora J.W."/>
        </authorList>
    </citation>
    <scope>NUCLEOTIDE SEQUENCE</scope>
    <source>
        <strain evidence="1">RSA 2281</strain>
    </source>
</reference>
<accession>A0AAD5KDR1</accession>
<dbReference type="EMBL" id="JAIXMP010000009">
    <property type="protein sequence ID" value="KAI9268138.1"/>
    <property type="molecule type" value="Genomic_DNA"/>
</dbReference>
<proteinExistence type="predicted"/>
<gene>
    <name evidence="1" type="ORF">BDA99DRAFT_558313</name>
</gene>
<reference evidence="1" key="1">
    <citation type="journal article" date="2022" name="IScience">
        <title>Evolution of zygomycete secretomes and the origins of terrestrial fungal ecologies.</title>
        <authorList>
            <person name="Chang Y."/>
            <person name="Wang Y."/>
            <person name="Mondo S."/>
            <person name="Ahrendt S."/>
            <person name="Andreopoulos W."/>
            <person name="Barry K."/>
            <person name="Beard J."/>
            <person name="Benny G.L."/>
            <person name="Blankenship S."/>
            <person name="Bonito G."/>
            <person name="Cuomo C."/>
            <person name="Desiro A."/>
            <person name="Gervers K.A."/>
            <person name="Hundley H."/>
            <person name="Kuo A."/>
            <person name="LaButti K."/>
            <person name="Lang B.F."/>
            <person name="Lipzen A."/>
            <person name="O'Donnell K."/>
            <person name="Pangilinan J."/>
            <person name="Reynolds N."/>
            <person name="Sandor L."/>
            <person name="Smith M.E."/>
            <person name="Tsang A."/>
            <person name="Grigoriev I.V."/>
            <person name="Stajich J.E."/>
            <person name="Spatafora J.W."/>
        </authorList>
    </citation>
    <scope>NUCLEOTIDE SEQUENCE</scope>
    <source>
        <strain evidence="1">RSA 2281</strain>
    </source>
</reference>
<evidence type="ECO:0000313" key="2">
    <source>
        <dbReference type="Proteomes" id="UP001209540"/>
    </source>
</evidence>
<evidence type="ECO:0000313" key="1">
    <source>
        <dbReference type="EMBL" id="KAI9268138.1"/>
    </source>
</evidence>
<protein>
    <submittedName>
        <fullName evidence="1">Uncharacterized protein</fullName>
    </submittedName>
</protein>